<keyword evidence="2" id="KW-1185">Reference proteome</keyword>
<organism evidence="1 2">
    <name type="scientific">Artomyces pyxidatus</name>
    <dbReference type="NCBI Taxonomy" id="48021"/>
    <lineage>
        <taxon>Eukaryota</taxon>
        <taxon>Fungi</taxon>
        <taxon>Dikarya</taxon>
        <taxon>Basidiomycota</taxon>
        <taxon>Agaricomycotina</taxon>
        <taxon>Agaricomycetes</taxon>
        <taxon>Russulales</taxon>
        <taxon>Auriscalpiaceae</taxon>
        <taxon>Artomyces</taxon>
    </lineage>
</organism>
<comment type="caution">
    <text evidence="1">The sequence shown here is derived from an EMBL/GenBank/DDBJ whole genome shotgun (WGS) entry which is preliminary data.</text>
</comment>
<gene>
    <name evidence="1" type="ORF">BV25DRAFT_1816928</name>
</gene>
<evidence type="ECO:0000313" key="2">
    <source>
        <dbReference type="Proteomes" id="UP000814140"/>
    </source>
</evidence>
<reference evidence="1" key="2">
    <citation type="journal article" date="2022" name="New Phytol.">
        <title>Evolutionary transition to the ectomycorrhizal habit in the genomes of a hyperdiverse lineage of mushroom-forming fungi.</title>
        <authorList>
            <person name="Looney B."/>
            <person name="Miyauchi S."/>
            <person name="Morin E."/>
            <person name="Drula E."/>
            <person name="Courty P.E."/>
            <person name="Kohler A."/>
            <person name="Kuo A."/>
            <person name="LaButti K."/>
            <person name="Pangilinan J."/>
            <person name="Lipzen A."/>
            <person name="Riley R."/>
            <person name="Andreopoulos W."/>
            <person name="He G."/>
            <person name="Johnson J."/>
            <person name="Nolan M."/>
            <person name="Tritt A."/>
            <person name="Barry K.W."/>
            <person name="Grigoriev I.V."/>
            <person name="Nagy L.G."/>
            <person name="Hibbett D."/>
            <person name="Henrissat B."/>
            <person name="Matheny P.B."/>
            <person name="Labbe J."/>
            <person name="Martin F.M."/>
        </authorList>
    </citation>
    <scope>NUCLEOTIDE SEQUENCE</scope>
    <source>
        <strain evidence="1">HHB10654</strain>
    </source>
</reference>
<name>A0ACB8SF54_9AGAM</name>
<dbReference type="EMBL" id="MU277400">
    <property type="protein sequence ID" value="KAI0054536.1"/>
    <property type="molecule type" value="Genomic_DNA"/>
</dbReference>
<proteinExistence type="predicted"/>
<sequence length="206" mass="23279">MTVPVDIDSDKWPPWLTEAVTHFQSLKLGVGWDACIAAFVQIERRAGFQVCSLTLLLGAKERPAIVGEWIKNARPWTGEFWRAPNVNAHTFAEQWWAWWGTLQPEDRPQDSNGKFLRTEEELDWSGITVGGKNGMISVMASLVLWADACARSETRDMSQWMTAVDDVVWVMQEADRCEEEAEPETVDVGTKRPAKYVFSSLACKPC</sequence>
<protein>
    <submittedName>
        <fullName evidence="1">Uncharacterized protein</fullName>
    </submittedName>
</protein>
<dbReference type="Proteomes" id="UP000814140">
    <property type="component" value="Unassembled WGS sequence"/>
</dbReference>
<accession>A0ACB8SF54</accession>
<reference evidence="1" key="1">
    <citation type="submission" date="2021-03" db="EMBL/GenBank/DDBJ databases">
        <authorList>
            <consortium name="DOE Joint Genome Institute"/>
            <person name="Ahrendt S."/>
            <person name="Looney B.P."/>
            <person name="Miyauchi S."/>
            <person name="Morin E."/>
            <person name="Drula E."/>
            <person name="Courty P.E."/>
            <person name="Chicoki N."/>
            <person name="Fauchery L."/>
            <person name="Kohler A."/>
            <person name="Kuo A."/>
            <person name="Labutti K."/>
            <person name="Pangilinan J."/>
            <person name="Lipzen A."/>
            <person name="Riley R."/>
            <person name="Andreopoulos W."/>
            <person name="He G."/>
            <person name="Johnson J."/>
            <person name="Barry K.W."/>
            <person name="Grigoriev I.V."/>
            <person name="Nagy L."/>
            <person name="Hibbett D."/>
            <person name="Henrissat B."/>
            <person name="Matheny P.B."/>
            <person name="Labbe J."/>
            <person name="Martin F."/>
        </authorList>
    </citation>
    <scope>NUCLEOTIDE SEQUENCE</scope>
    <source>
        <strain evidence="1">HHB10654</strain>
    </source>
</reference>
<evidence type="ECO:0000313" key="1">
    <source>
        <dbReference type="EMBL" id="KAI0054536.1"/>
    </source>
</evidence>